<evidence type="ECO:0000313" key="1">
    <source>
        <dbReference type="EMBL" id="CAH1397490.1"/>
    </source>
</evidence>
<accession>A0A9P0H8R0</accession>
<dbReference type="EMBL" id="OV725079">
    <property type="protein sequence ID" value="CAH1397490.1"/>
    <property type="molecule type" value="Genomic_DNA"/>
</dbReference>
<dbReference type="Proteomes" id="UP001152798">
    <property type="component" value="Chromosome 3"/>
</dbReference>
<dbReference type="AlphaFoldDB" id="A0A9P0H8R0"/>
<reference evidence="1" key="1">
    <citation type="submission" date="2022-01" db="EMBL/GenBank/DDBJ databases">
        <authorList>
            <person name="King R."/>
        </authorList>
    </citation>
    <scope>NUCLEOTIDE SEQUENCE</scope>
</reference>
<evidence type="ECO:0000313" key="2">
    <source>
        <dbReference type="Proteomes" id="UP001152798"/>
    </source>
</evidence>
<name>A0A9P0H8R0_NEZVI</name>
<organism evidence="1 2">
    <name type="scientific">Nezara viridula</name>
    <name type="common">Southern green stink bug</name>
    <name type="synonym">Cimex viridulus</name>
    <dbReference type="NCBI Taxonomy" id="85310"/>
    <lineage>
        <taxon>Eukaryota</taxon>
        <taxon>Metazoa</taxon>
        <taxon>Ecdysozoa</taxon>
        <taxon>Arthropoda</taxon>
        <taxon>Hexapoda</taxon>
        <taxon>Insecta</taxon>
        <taxon>Pterygota</taxon>
        <taxon>Neoptera</taxon>
        <taxon>Paraneoptera</taxon>
        <taxon>Hemiptera</taxon>
        <taxon>Heteroptera</taxon>
        <taxon>Panheteroptera</taxon>
        <taxon>Pentatomomorpha</taxon>
        <taxon>Pentatomoidea</taxon>
        <taxon>Pentatomidae</taxon>
        <taxon>Pentatominae</taxon>
        <taxon>Nezara</taxon>
    </lineage>
</organism>
<proteinExistence type="predicted"/>
<gene>
    <name evidence="1" type="ORF">NEZAVI_LOCUS7308</name>
</gene>
<protein>
    <submittedName>
        <fullName evidence="1">Uncharacterized protein</fullName>
    </submittedName>
</protein>
<keyword evidence="2" id="KW-1185">Reference proteome</keyword>
<sequence length="83" mass="9732">MRPKKNLYFSFKSHIMDKFYLRAFLLHWIKICVWCKNILTRSGLRDQQPLEVSVLRCCHPVVDFQTPRLPSHTVNPSKSGGCL</sequence>